<comment type="caution">
    <text evidence="2">The sequence shown here is derived from an EMBL/GenBank/DDBJ whole genome shotgun (WGS) entry which is preliminary data.</text>
</comment>
<dbReference type="Proteomes" id="UP000735302">
    <property type="component" value="Unassembled WGS sequence"/>
</dbReference>
<reference evidence="2 3" key="1">
    <citation type="journal article" date="2021" name="Elife">
        <title>Chloroplast acquisition without the gene transfer in kleptoplastic sea slugs, Plakobranchus ocellatus.</title>
        <authorList>
            <person name="Maeda T."/>
            <person name="Takahashi S."/>
            <person name="Yoshida T."/>
            <person name="Shimamura S."/>
            <person name="Takaki Y."/>
            <person name="Nagai Y."/>
            <person name="Toyoda A."/>
            <person name="Suzuki Y."/>
            <person name="Arimoto A."/>
            <person name="Ishii H."/>
            <person name="Satoh N."/>
            <person name="Nishiyama T."/>
            <person name="Hasebe M."/>
            <person name="Maruyama T."/>
            <person name="Minagawa J."/>
            <person name="Obokata J."/>
            <person name="Shigenobu S."/>
        </authorList>
    </citation>
    <scope>NUCLEOTIDE SEQUENCE [LARGE SCALE GENOMIC DNA]</scope>
</reference>
<evidence type="ECO:0000256" key="1">
    <source>
        <dbReference type="SAM" id="MobiDB-lite"/>
    </source>
</evidence>
<feature type="region of interest" description="Disordered" evidence="1">
    <location>
        <begin position="13"/>
        <end position="60"/>
    </location>
</feature>
<keyword evidence="3" id="KW-1185">Reference proteome</keyword>
<evidence type="ECO:0000313" key="3">
    <source>
        <dbReference type="Proteomes" id="UP000735302"/>
    </source>
</evidence>
<protein>
    <submittedName>
        <fullName evidence="2">Uncharacterized protein</fullName>
    </submittedName>
</protein>
<organism evidence="2 3">
    <name type="scientific">Plakobranchus ocellatus</name>
    <dbReference type="NCBI Taxonomy" id="259542"/>
    <lineage>
        <taxon>Eukaryota</taxon>
        <taxon>Metazoa</taxon>
        <taxon>Spiralia</taxon>
        <taxon>Lophotrochozoa</taxon>
        <taxon>Mollusca</taxon>
        <taxon>Gastropoda</taxon>
        <taxon>Heterobranchia</taxon>
        <taxon>Euthyneura</taxon>
        <taxon>Panpulmonata</taxon>
        <taxon>Sacoglossa</taxon>
        <taxon>Placobranchoidea</taxon>
        <taxon>Plakobranchidae</taxon>
        <taxon>Plakobranchus</taxon>
    </lineage>
</organism>
<dbReference type="EMBL" id="BLXT01008455">
    <property type="protein sequence ID" value="GFO48934.1"/>
    <property type="molecule type" value="Genomic_DNA"/>
</dbReference>
<sequence>MLHPLLSELRRYSKGESEGENESGGGWFSFNVASPQRDDLRLSGPPSGKGVGKRGSNPRQKSFFRFQSGFATHCVLSAPQNNCLQKFRLAAKGKAACTVCQCS</sequence>
<proteinExistence type="predicted"/>
<name>A0AAV4DXY8_9GAST</name>
<accession>A0AAV4DXY8</accession>
<gene>
    <name evidence="2" type="ORF">PoB_007543900</name>
</gene>
<dbReference type="AlphaFoldDB" id="A0AAV4DXY8"/>
<evidence type="ECO:0000313" key="2">
    <source>
        <dbReference type="EMBL" id="GFO48934.1"/>
    </source>
</evidence>